<evidence type="ECO:0000313" key="3">
    <source>
        <dbReference type="EMBL" id="NPD90812.1"/>
    </source>
</evidence>
<dbReference type="CDD" id="cd02966">
    <property type="entry name" value="TlpA_like_family"/>
    <property type="match status" value="1"/>
</dbReference>
<dbReference type="Pfam" id="PF00578">
    <property type="entry name" value="AhpC-TSA"/>
    <property type="match status" value="1"/>
</dbReference>
<comment type="caution">
    <text evidence="3">The sequence shown here is derived from an EMBL/GenBank/DDBJ whole genome shotgun (WGS) entry which is preliminary data.</text>
</comment>
<dbReference type="InterPro" id="IPR000866">
    <property type="entry name" value="AhpC/TSA"/>
</dbReference>
<dbReference type="Gene3D" id="3.40.30.10">
    <property type="entry name" value="Glutaredoxin"/>
    <property type="match status" value="1"/>
</dbReference>
<evidence type="ECO:0000259" key="1">
    <source>
        <dbReference type="Pfam" id="PF00578"/>
    </source>
</evidence>
<dbReference type="PROSITE" id="PS51257">
    <property type="entry name" value="PROKAR_LIPOPROTEIN"/>
    <property type="match status" value="1"/>
</dbReference>
<dbReference type="InterPro" id="IPR036249">
    <property type="entry name" value="Thioredoxin-like_sf"/>
</dbReference>
<dbReference type="SUPFAM" id="SSF52833">
    <property type="entry name" value="Thioredoxin-like"/>
    <property type="match status" value="1"/>
</dbReference>
<dbReference type="InterPro" id="IPR025380">
    <property type="entry name" value="DUF4369"/>
</dbReference>
<reference evidence="3 4" key="1">
    <citation type="submission" date="2020-05" db="EMBL/GenBank/DDBJ databases">
        <title>Distinct polysaccharide utilization as determinants for interspecies competition between intestinal Prevotella spp.</title>
        <authorList>
            <person name="Galvez E.J.C."/>
            <person name="Iljazovic A."/>
            <person name="Strowig T."/>
        </authorList>
    </citation>
    <scope>NUCLEOTIDE SEQUENCE [LARGE SCALE GENOMIC DNA]</scope>
    <source>
        <strain evidence="3 4">PMUR</strain>
    </source>
</reference>
<evidence type="ECO:0000313" key="4">
    <source>
        <dbReference type="Proteomes" id="UP000714420"/>
    </source>
</evidence>
<keyword evidence="4" id="KW-1185">Reference proteome</keyword>
<dbReference type="Pfam" id="PF14289">
    <property type="entry name" value="DUF4369"/>
    <property type="match status" value="1"/>
</dbReference>
<dbReference type="EMBL" id="JABKKF010000001">
    <property type="protein sequence ID" value="NPD90812.1"/>
    <property type="molecule type" value="Genomic_DNA"/>
</dbReference>
<accession>A0ABX2AJY5</accession>
<sequence length="384" mass="43610">MMRHLLSKAAMVLAVFSFFSCGEEKFRVEGNITGAKDSVLYFENMGLQGPVTVDSVKLDADGSFAFEDKRPEAPDFYRLRIAGQIINVSVDSTETIKVKAEYNTMPTGYEIEGSSECLRIKELTQMQIALQNRALGLEYNTGLSRGQRIDSLEKMLYEYKNIVKSEYIFKDPKAASSYFALFQTLGNYLIFNPQADVNDTRVFAAVATCWDTYYPDALRTGNLHNIAVEALKNERIISSQNSNTIDPAKVTTTGLIDIQLPDNKGNIRSLTELKGKVVLLDFHLFAMKESPKRILMLRELYNKYHDRGLEFYQVSLDPDEHFWKQQTSALPWISVRDADGAQSSRLRVYNISNIPEFFIIDRGNNLVKRSLQIKDLDAEIQALL</sequence>
<feature type="domain" description="DUF4369" evidence="2">
    <location>
        <begin position="26"/>
        <end position="115"/>
    </location>
</feature>
<dbReference type="Proteomes" id="UP000714420">
    <property type="component" value="Unassembled WGS sequence"/>
</dbReference>
<proteinExistence type="predicted"/>
<dbReference type="RefSeq" id="WP_172272063.1">
    <property type="nucleotide sequence ID" value="NZ_CASHBK010000001.1"/>
</dbReference>
<name>A0ABX2AJY5_9BACT</name>
<protein>
    <submittedName>
        <fullName evidence="3">AhpC/TSA family protein</fullName>
    </submittedName>
</protein>
<organism evidence="3 4">
    <name type="scientific">Xylanibacter muris</name>
    <dbReference type="NCBI Taxonomy" id="2736290"/>
    <lineage>
        <taxon>Bacteria</taxon>
        <taxon>Pseudomonadati</taxon>
        <taxon>Bacteroidota</taxon>
        <taxon>Bacteroidia</taxon>
        <taxon>Bacteroidales</taxon>
        <taxon>Prevotellaceae</taxon>
        <taxon>Xylanibacter</taxon>
    </lineage>
</organism>
<feature type="domain" description="Alkyl hydroperoxide reductase subunit C/ Thiol specific antioxidant" evidence="1">
    <location>
        <begin position="256"/>
        <end position="366"/>
    </location>
</feature>
<gene>
    <name evidence="3" type="ORF">HPS56_00300</name>
</gene>
<evidence type="ECO:0000259" key="2">
    <source>
        <dbReference type="Pfam" id="PF14289"/>
    </source>
</evidence>